<sequence>MPPPLLPLLFCSAAASSLALHAAPGLAHAARPLAGRLPPARMRLDVSPSVANQFRGNVDGAILVEKVVVAAQTELAKNPTARAELGKPIKIEQCVGAGVRPNGVVMVRFFSIFSKSGKTGSSYSCNVSATGRVEGGKVVLTKLSCAKDEGWGRTIDII</sequence>
<gene>
    <name evidence="2" type="ORF">AB1Y20_003575</name>
</gene>
<keyword evidence="1" id="KW-0732">Signal</keyword>
<dbReference type="AlphaFoldDB" id="A0AB34J6Z0"/>
<evidence type="ECO:0000313" key="2">
    <source>
        <dbReference type="EMBL" id="KAL1514476.1"/>
    </source>
</evidence>
<protein>
    <submittedName>
        <fullName evidence="2">Uncharacterized protein</fullName>
    </submittedName>
</protein>
<dbReference type="Proteomes" id="UP001515480">
    <property type="component" value="Unassembled WGS sequence"/>
</dbReference>
<feature type="chain" id="PRO_5044308740" evidence="1">
    <location>
        <begin position="30"/>
        <end position="158"/>
    </location>
</feature>
<evidence type="ECO:0000313" key="3">
    <source>
        <dbReference type="Proteomes" id="UP001515480"/>
    </source>
</evidence>
<proteinExistence type="predicted"/>
<comment type="caution">
    <text evidence="2">The sequence shown here is derived from an EMBL/GenBank/DDBJ whole genome shotgun (WGS) entry which is preliminary data.</text>
</comment>
<name>A0AB34J6Z0_PRYPA</name>
<feature type="signal peptide" evidence="1">
    <location>
        <begin position="1"/>
        <end position="29"/>
    </location>
</feature>
<keyword evidence="3" id="KW-1185">Reference proteome</keyword>
<dbReference type="EMBL" id="JBGBPQ010000012">
    <property type="protein sequence ID" value="KAL1514476.1"/>
    <property type="molecule type" value="Genomic_DNA"/>
</dbReference>
<evidence type="ECO:0000256" key="1">
    <source>
        <dbReference type="SAM" id="SignalP"/>
    </source>
</evidence>
<organism evidence="2 3">
    <name type="scientific">Prymnesium parvum</name>
    <name type="common">Toxic golden alga</name>
    <dbReference type="NCBI Taxonomy" id="97485"/>
    <lineage>
        <taxon>Eukaryota</taxon>
        <taxon>Haptista</taxon>
        <taxon>Haptophyta</taxon>
        <taxon>Prymnesiophyceae</taxon>
        <taxon>Prymnesiales</taxon>
        <taxon>Prymnesiaceae</taxon>
        <taxon>Prymnesium</taxon>
    </lineage>
</organism>
<accession>A0AB34J6Z0</accession>
<reference evidence="2 3" key="1">
    <citation type="journal article" date="2024" name="Science">
        <title>Giant polyketide synthase enzymes in the biosynthesis of giant marine polyether toxins.</title>
        <authorList>
            <person name="Fallon T.R."/>
            <person name="Shende V.V."/>
            <person name="Wierzbicki I.H."/>
            <person name="Pendleton A.L."/>
            <person name="Watervoot N.F."/>
            <person name="Auber R.P."/>
            <person name="Gonzalez D.J."/>
            <person name="Wisecaver J.H."/>
            <person name="Moore B.S."/>
        </authorList>
    </citation>
    <scope>NUCLEOTIDE SEQUENCE [LARGE SCALE GENOMIC DNA]</scope>
    <source>
        <strain evidence="2 3">12B1</strain>
    </source>
</reference>